<dbReference type="EMBL" id="JANBPG010000401">
    <property type="protein sequence ID" value="KAJ1896829.1"/>
    <property type="molecule type" value="Genomic_DNA"/>
</dbReference>
<accession>A0ACC1IMQ1</accession>
<name>A0ACC1IMQ1_9FUNG</name>
<protein>
    <submittedName>
        <fullName evidence="1">Uncharacterized protein</fullName>
    </submittedName>
</protein>
<keyword evidence="2" id="KW-1185">Reference proteome</keyword>
<sequence>MGIAGIVTILSVIILEDGKRESGMWHAENEDFEDYSGGDDELDEDDNDVYHRVQTTTKISLDNLKPSGLGHFVMALEISIKTNLELWSTIFDIFHVLKTKLSSFPNIKSISIIFFEHQRLQRHYHGHYRNYYRSESSGQFIEYEPTSSDYDMFAYFAKLHNFSLLYTWVESVASGVSLAPVFLTTLSFSFPKLECLDAKYPSHALRLLEAATFPPCLQHLGVTGTLAEIVAFDWTRFKKIGDLSVVVYRPGPPCAEESFYQFASDLFGGTRIKRQASLFLGNFLFEMDASEVNWPYLTSLELSMPIAFDTVTKIIQRLLNLVNLSVHRIYVDK</sequence>
<evidence type="ECO:0000313" key="2">
    <source>
        <dbReference type="Proteomes" id="UP001150581"/>
    </source>
</evidence>
<reference evidence="1" key="1">
    <citation type="submission" date="2022-07" db="EMBL/GenBank/DDBJ databases">
        <title>Phylogenomic reconstructions and comparative analyses of Kickxellomycotina fungi.</title>
        <authorList>
            <person name="Reynolds N.K."/>
            <person name="Stajich J.E."/>
            <person name="Barry K."/>
            <person name="Grigoriev I.V."/>
            <person name="Crous P."/>
            <person name="Smith M.E."/>
        </authorList>
    </citation>
    <scope>NUCLEOTIDE SEQUENCE</scope>
    <source>
        <strain evidence="1">Benny 63K</strain>
    </source>
</reference>
<gene>
    <name evidence="1" type="ORF">LPJ66_003752</name>
</gene>
<dbReference type="Proteomes" id="UP001150581">
    <property type="component" value="Unassembled WGS sequence"/>
</dbReference>
<organism evidence="1 2">
    <name type="scientific">Kickxella alabastrina</name>
    <dbReference type="NCBI Taxonomy" id="61397"/>
    <lineage>
        <taxon>Eukaryota</taxon>
        <taxon>Fungi</taxon>
        <taxon>Fungi incertae sedis</taxon>
        <taxon>Zoopagomycota</taxon>
        <taxon>Kickxellomycotina</taxon>
        <taxon>Kickxellomycetes</taxon>
        <taxon>Kickxellales</taxon>
        <taxon>Kickxellaceae</taxon>
        <taxon>Kickxella</taxon>
    </lineage>
</organism>
<comment type="caution">
    <text evidence="1">The sequence shown here is derived from an EMBL/GenBank/DDBJ whole genome shotgun (WGS) entry which is preliminary data.</text>
</comment>
<evidence type="ECO:0000313" key="1">
    <source>
        <dbReference type="EMBL" id="KAJ1896829.1"/>
    </source>
</evidence>
<proteinExistence type="predicted"/>